<dbReference type="EMBL" id="JAQIZT010000005">
    <property type="protein sequence ID" value="KAJ6997695.1"/>
    <property type="molecule type" value="Genomic_DNA"/>
</dbReference>
<comment type="caution">
    <text evidence="1">The sequence shown here is derived from an EMBL/GenBank/DDBJ whole genome shotgun (WGS) entry which is preliminary data.</text>
</comment>
<evidence type="ECO:0000313" key="1">
    <source>
        <dbReference type="EMBL" id="KAJ6997695.1"/>
    </source>
</evidence>
<name>A0AAD6W3B9_9ROSI</name>
<reference evidence="1" key="1">
    <citation type="journal article" date="2023" name="Mol. Ecol. Resour.">
        <title>Chromosome-level genome assembly of a triploid poplar Populus alba 'Berolinensis'.</title>
        <authorList>
            <person name="Chen S."/>
            <person name="Yu Y."/>
            <person name="Wang X."/>
            <person name="Wang S."/>
            <person name="Zhang T."/>
            <person name="Zhou Y."/>
            <person name="He R."/>
            <person name="Meng N."/>
            <person name="Wang Y."/>
            <person name="Liu W."/>
            <person name="Liu Z."/>
            <person name="Liu J."/>
            <person name="Guo Q."/>
            <person name="Huang H."/>
            <person name="Sederoff R.R."/>
            <person name="Wang G."/>
            <person name="Qu G."/>
            <person name="Chen S."/>
        </authorList>
    </citation>
    <scope>NUCLEOTIDE SEQUENCE</scope>
    <source>
        <strain evidence="1">SC-2020</strain>
    </source>
</reference>
<protein>
    <submittedName>
        <fullName evidence="1">Uncharacterized protein</fullName>
    </submittedName>
</protein>
<dbReference type="Proteomes" id="UP001164929">
    <property type="component" value="Chromosome 5"/>
</dbReference>
<organism evidence="1 2">
    <name type="scientific">Populus alba x Populus x berolinensis</name>
    <dbReference type="NCBI Taxonomy" id="444605"/>
    <lineage>
        <taxon>Eukaryota</taxon>
        <taxon>Viridiplantae</taxon>
        <taxon>Streptophyta</taxon>
        <taxon>Embryophyta</taxon>
        <taxon>Tracheophyta</taxon>
        <taxon>Spermatophyta</taxon>
        <taxon>Magnoliopsida</taxon>
        <taxon>eudicotyledons</taxon>
        <taxon>Gunneridae</taxon>
        <taxon>Pentapetalae</taxon>
        <taxon>rosids</taxon>
        <taxon>fabids</taxon>
        <taxon>Malpighiales</taxon>
        <taxon>Salicaceae</taxon>
        <taxon>Saliceae</taxon>
        <taxon>Populus</taxon>
    </lineage>
</organism>
<accession>A0AAD6W3B9</accession>
<proteinExistence type="predicted"/>
<keyword evidence="2" id="KW-1185">Reference proteome</keyword>
<sequence>MLLRSLRFHYVFSLHLILFRARYWAIISTWDRHGILDIGGMRASMGGIGMLTGWIWPFSPFFEVFHKVQIPYFFCHCQE</sequence>
<evidence type="ECO:0000313" key="2">
    <source>
        <dbReference type="Proteomes" id="UP001164929"/>
    </source>
</evidence>
<gene>
    <name evidence="1" type="ORF">NC653_014058</name>
</gene>
<dbReference type="AlphaFoldDB" id="A0AAD6W3B9"/>